<dbReference type="EMBL" id="JBJQND010000003">
    <property type="protein sequence ID" value="KAL3884230.1"/>
    <property type="molecule type" value="Genomic_DNA"/>
</dbReference>
<organism evidence="18 19">
    <name type="scientific">Sinanodonta woodiana</name>
    <name type="common">Chinese pond mussel</name>
    <name type="synonym">Anodonta woodiana</name>
    <dbReference type="NCBI Taxonomy" id="1069815"/>
    <lineage>
        <taxon>Eukaryota</taxon>
        <taxon>Metazoa</taxon>
        <taxon>Spiralia</taxon>
        <taxon>Lophotrochozoa</taxon>
        <taxon>Mollusca</taxon>
        <taxon>Bivalvia</taxon>
        <taxon>Autobranchia</taxon>
        <taxon>Heteroconchia</taxon>
        <taxon>Palaeoheterodonta</taxon>
        <taxon>Unionida</taxon>
        <taxon>Unionoidea</taxon>
        <taxon>Unionidae</taxon>
        <taxon>Unioninae</taxon>
        <taxon>Sinanodonta</taxon>
    </lineage>
</organism>
<dbReference type="GO" id="GO:0004674">
    <property type="term" value="F:protein serine/threonine kinase activity"/>
    <property type="evidence" value="ECO:0007669"/>
    <property type="project" value="UniProtKB-KW"/>
</dbReference>
<keyword evidence="7" id="KW-0963">Cytoplasm</keyword>
<keyword evidence="12" id="KW-0067">ATP-binding</keyword>
<dbReference type="Gene3D" id="1.10.510.10">
    <property type="entry name" value="Transferase(Phosphotransferase) domain 1"/>
    <property type="match status" value="1"/>
</dbReference>
<proteinExistence type="inferred from homology"/>
<evidence type="ECO:0000259" key="17">
    <source>
        <dbReference type="PROSITE" id="PS50011"/>
    </source>
</evidence>
<dbReference type="InterPro" id="IPR011009">
    <property type="entry name" value="Kinase-like_dom_sf"/>
</dbReference>
<feature type="compositionally biased region" description="Polar residues" evidence="16">
    <location>
        <begin position="399"/>
        <end position="411"/>
    </location>
</feature>
<dbReference type="EC" id="2.7.11.1" evidence="5"/>
<keyword evidence="19" id="KW-1185">Reference proteome</keyword>
<evidence type="ECO:0000256" key="7">
    <source>
        <dbReference type="ARBA" id="ARBA00022490"/>
    </source>
</evidence>
<dbReference type="InterPro" id="IPR024104">
    <property type="entry name" value="Tribbles/Ser_Thr_kinase_40"/>
</dbReference>
<evidence type="ECO:0000256" key="11">
    <source>
        <dbReference type="ARBA" id="ARBA00022777"/>
    </source>
</evidence>
<name>A0ABD3XH05_SINWO</name>
<dbReference type="InterPro" id="IPR024236">
    <property type="entry name" value="Ser/Thr_kinase_40"/>
</dbReference>
<evidence type="ECO:0000256" key="14">
    <source>
        <dbReference type="ARBA" id="ARBA00047899"/>
    </source>
</evidence>
<evidence type="ECO:0000256" key="6">
    <source>
        <dbReference type="ARBA" id="ARBA00016813"/>
    </source>
</evidence>
<dbReference type="GO" id="GO:0005634">
    <property type="term" value="C:nucleus"/>
    <property type="evidence" value="ECO:0007669"/>
    <property type="project" value="UniProtKB-SubCell"/>
</dbReference>
<keyword evidence="11" id="KW-0418">Kinase</keyword>
<accession>A0ABD3XH05</accession>
<dbReference type="SUPFAM" id="SSF56112">
    <property type="entry name" value="Protein kinase-like (PK-like)"/>
    <property type="match status" value="1"/>
</dbReference>
<evidence type="ECO:0000256" key="12">
    <source>
        <dbReference type="ARBA" id="ARBA00022840"/>
    </source>
</evidence>
<feature type="region of interest" description="Disordered" evidence="16">
    <location>
        <begin position="373"/>
        <end position="438"/>
    </location>
</feature>
<reference evidence="18 19" key="1">
    <citation type="submission" date="2024-11" db="EMBL/GenBank/DDBJ databases">
        <title>Chromosome-level genome assembly of the freshwater bivalve Anodonta woodiana.</title>
        <authorList>
            <person name="Chen X."/>
        </authorList>
    </citation>
    <scope>NUCLEOTIDE SEQUENCE [LARGE SCALE GENOMIC DNA]</scope>
    <source>
        <strain evidence="18">MN2024</strain>
        <tissue evidence="18">Gills</tissue>
    </source>
</reference>
<evidence type="ECO:0000256" key="1">
    <source>
        <dbReference type="ARBA" id="ARBA00003412"/>
    </source>
</evidence>
<feature type="compositionally biased region" description="Acidic residues" evidence="16">
    <location>
        <begin position="373"/>
        <end position="382"/>
    </location>
</feature>
<comment type="similarity">
    <text evidence="4">Belongs to the protein kinase superfamily. CAMK Ser/Thr protein kinase family.</text>
</comment>
<evidence type="ECO:0000256" key="9">
    <source>
        <dbReference type="ARBA" id="ARBA00022679"/>
    </source>
</evidence>
<comment type="catalytic activity">
    <reaction evidence="15">
        <text>L-seryl-[protein] + ATP = O-phospho-L-seryl-[protein] + ADP + H(+)</text>
        <dbReference type="Rhea" id="RHEA:17989"/>
        <dbReference type="Rhea" id="RHEA-COMP:9863"/>
        <dbReference type="Rhea" id="RHEA-COMP:11604"/>
        <dbReference type="ChEBI" id="CHEBI:15378"/>
        <dbReference type="ChEBI" id="CHEBI:29999"/>
        <dbReference type="ChEBI" id="CHEBI:30616"/>
        <dbReference type="ChEBI" id="CHEBI:83421"/>
        <dbReference type="ChEBI" id="CHEBI:456216"/>
        <dbReference type="EC" id="2.7.11.1"/>
    </reaction>
</comment>
<dbReference type="CDD" id="cd13974">
    <property type="entry name" value="STKc_SHIK"/>
    <property type="match status" value="1"/>
</dbReference>
<evidence type="ECO:0000313" key="19">
    <source>
        <dbReference type="Proteomes" id="UP001634394"/>
    </source>
</evidence>
<keyword evidence="10" id="KW-0547">Nucleotide-binding</keyword>
<dbReference type="InterPro" id="IPR008271">
    <property type="entry name" value="Ser/Thr_kinase_AS"/>
</dbReference>
<evidence type="ECO:0000256" key="4">
    <source>
        <dbReference type="ARBA" id="ARBA00006692"/>
    </source>
</evidence>
<dbReference type="PROSITE" id="PS50011">
    <property type="entry name" value="PROTEIN_KINASE_DOM"/>
    <property type="match status" value="1"/>
</dbReference>
<dbReference type="PROSITE" id="PS00108">
    <property type="entry name" value="PROTEIN_KINASE_ST"/>
    <property type="match status" value="1"/>
</dbReference>
<evidence type="ECO:0000256" key="2">
    <source>
        <dbReference type="ARBA" id="ARBA00004123"/>
    </source>
</evidence>
<keyword evidence="9" id="KW-0808">Transferase</keyword>
<comment type="caution">
    <text evidence="18">The sequence shown here is derived from an EMBL/GenBank/DDBJ whole genome shotgun (WGS) entry which is preliminary data.</text>
</comment>
<evidence type="ECO:0000256" key="13">
    <source>
        <dbReference type="ARBA" id="ARBA00023242"/>
    </source>
</evidence>
<dbReference type="AlphaFoldDB" id="A0ABD3XH05"/>
<feature type="domain" description="Protein kinase" evidence="17">
    <location>
        <begin position="57"/>
        <end position="354"/>
    </location>
</feature>
<evidence type="ECO:0000256" key="5">
    <source>
        <dbReference type="ARBA" id="ARBA00012513"/>
    </source>
</evidence>
<comment type="function">
    <text evidence="1">May be a negative regulator of NF-kappa-B and p53-mediated gene transcription.</text>
</comment>
<dbReference type="PANTHER" id="PTHR22961">
    <property type="entry name" value="SER/THR PROTEIN KINASE-TRB"/>
    <property type="match status" value="1"/>
</dbReference>
<keyword evidence="8" id="KW-0723">Serine/threonine-protein kinase</keyword>
<sequence>MKRTRCFTSLQPLSAKRPRLPYTACHVTPLPAKKKPSDLHVPLTPPVLGDIKRAGPYLLGPRIGSSPVRSIVPCLARKEGTDDFYTIKILTLEDSNKESQDDRQGKMLIHTEYSLLSLLKNQDGVIHHHGLFKDEAWEERETLDRNGHVEFTGRRRKRLCLVLDCLIPHGYSEKNADLMNLQHYVIKEKKLSEKEAVIIFYDIIRVVESLHKKNIVHRDLKLGNMVLNKRTRRILITNFCLGKHLVCENDLLKDQRGSPAYISPDVLSGKPYLGKPSDMWALGVVLFTMLYGQFPFYDSIPQELFRKIKAAEFRLPPDVRISERTKSIVSKLLIMNPQDRMTASQVLDALTSVIASWQTPSNSYDSLQVVPDIDSESDEEGTQSDNQSRGQHTRDSLSEFETSLFTANSENVLPRQQPRPPSIKRRVPPTQIPIRRLDTDARPLNQAEIVAHSSLIFSQRT</sequence>
<comment type="catalytic activity">
    <reaction evidence="14">
        <text>L-threonyl-[protein] + ATP = O-phospho-L-threonyl-[protein] + ADP + H(+)</text>
        <dbReference type="Rhea" id="RHEA:46608"/>
        <dbReference type="Rhea" id="RHEA-COMP:11060"/>
        <dbReference type="Rhea" id="RHEA-COMP:11605"/>
        <dbReference type="ChEBI" id="CHEBI:15378"/>
        <dbReference type="ChEBI" id="CHEBI:30013"/>
        <dbReference type="ChEBI" id="CHEBI:30616"/>
        <dbReference type="ChEBI" id="CHEBI:61977"/>
        <dbReference type="ChEBI" id="CHEBI:456216"/>
        <dbReference type="EC" id="2.7.11.1"/>
    </reaction>
</comment>
<evidence type="ECO:0000256" key="16">
    <source>
        <dbReference type="SAM" id="MobiDB-lite"/>
    </source>
</evidence>
<evidence type="ECO:0000256" key="3">
    <source>
        <dbReference type="ARBA" id="ARBA00004496"/>
    </source>
</evidence>
<dbReference type="Pfam" id="PF00069">
    <property type="entry name" value="Pkinase"/>
    <property type="match status" value="1"/>
</dbReference>
<keyword evidence="13" id="KW-0539">Nucleus</keyword>
<evidence type="ECO:0000313" key="18">
    <source>
        <dbReference type="EMBL" id="KAL3884230.1"/>
    </source>
</evidence>
<dbReference type="SMART" id="SM00220">
    <property type="entry name" value="S_TKc"/>
    <property type="match status" value="1"/>
</dbReference>
<dbReference type="PANTHER" id="PTHR22961:SF16">
    <property type="entry name" value="SERINE_THREONINE-PROTEIN KINASE 40"/>
    <property type="match status" value="1"/>
</dbReference>
<dbReference type="GO" id="GO:0005737">
    <property type="term" value="C:cytoplasm"/>
    <property type="evidence" value="ECO:0007669"/>
    <property type="project" value="UniProtKB-SubCell"/>
</dbReference>
<comment type="subcellular location">
    <subcellularLocation>
        <location evidence="3">Cytoplasm</location>
    </subcellularLocation>
    <subcellularLocation>
        <location evidence="2">Nucleus</location>
    </subcellularLocation>
</comment>
<evidence type="ECO:0000256" key="8">
    <source>
        <dbReference type="ARBA" id="ARBA00022527"/>
    </source>
</evidence>
<evidence type="ECO:0000256" key="15">
    <source>
        <dbReference type="ARBA" id="ARBA00048679"/>
    </source>
</evidence>
<evidence type="ECO:0000256" key="10">
    <source>
        <dbReference type="ARBA" id="ARBA00022741"/>
    </source>
</evidence>
<dbReference type="Proteomes" id="UP001634394">
    <property type="component" value="Unassembled WGS sequence"/>
</dbReference>
<gene>
    <name evidence="18" type="ORF">ACJMK2_030448</name>
</gene>
<dbReference type="GO" id="GO:0005524">
    <property type="term" value="F:ATP binding"/>
    <property type="evidence" value="ECO:0007669"/>
    <property type="project" value="UniProtKB-KW"/>
</dbReference>
<protein>
    <recommendedName>
        <fullName evidence="6">Serine/threonine-protein kinase 40</fullName>
        <ecNumber evidence="5">2.7.11.1</ecNumber>
    </recommendedName>
</protein>
<dbReference type="InterPro" id="IPR000719">
    <property type="entry name" value="Prot_kinase_dom"/>
</dbReference>